<name>A0AAW1PY67_9CHLO</name>
<evidence type="ECO:0000313" key="3">
    <source>
        <dbReference type="EMBL" id="KAK9812804.1"/>
    </source>
</evidence>
<dbReference type="EMBL" id="JALJOR010000008">
    <property type="protein sequence ID" value="KAK9812804.1"/>
    <property type="molecule type" value="Genomic_DNA"/>
</dbReference>
<dbReference type="AlphaFoldDB" id="A0AAW1PY67"/>
<keyword evidence="1" id="KW-0732">Signal</keyword>
<dbReference type="SUPFAM" id="SSF50952">
    <property type="entry name" value="Soluble quinoprotein glucose dehydrogenase"/>
    <property type="match status" value="1"/>
</dbReference>
<feature type="chain" id="PRO_5043688114" description="Pyrroloquinoline quinone-dependent pyranose dehydrogenase beta-propeller domain-containing protein" evidence="1">
    <location>
        <begin position="20"/>
        <end position="418"/>
    </location>
</feature>
<accession>A0AAW1PY67</accession>
<dbReference type="InterPro" id="IPR011042">
    <property type="entry name" value="6-blade_b-propeller_TolB-like"/>
</dbReference>
<evidence type="ECO:0000313" key="4">
    <source>
        <dbReference type="Proteomes" id="UP001489004"/>
    </source>
</evidence>
<feature type="domain" description="Pyrroloquinoline quinone-dependent pyranose dehydrogenase beta-propeller" evidence="2">
    <location>
        <begin position="202"/>
        <end position="408"/>
    </location>
</feature>
<sequence>MWSLVVLLACLGAVVPARAQLDVSSELYQVQLPPGFTIDLYFNGTMASARQLAVSQAPGQNWTIVFVGTCGGACMFVYALIDHGNKGFADQRVTLLNDLYGPNGVAYRNGSLYVGQINNITHYDNADATALAGKTLTNGTLVTGVFDMESHHGLKYLGFGPDDKLYATLGAPCNECDCTPAPSGLVNHCTINRMNADGSGLEAVATGVRNSVGYDWHPDSNLLFFTDNGHDYLGANIPDDELNVVNSTGENFGFPYCHTMGFGDPTDRNAAEANWLLVPDIRWPGVGNNTNAGLLMCKEKTVLPAQPLGPHVAPLGMKFYRGSMFPAGYSHTAFIAVHGSWNRDPKIGYAVMNAKVAPNGTALEYNTFACGWLPYTNPNGTAWGRPVDLVELNDGALLLSDDLNGVVYRIAYNGPTSL</sequence>
<dbReference type="PANTHER" id="PTHR19328:SF40">
    <property type="entry name" value="BLL0591 PROTEIN"/>
    <property type="match status" value="1"/>
</dbReference>
<comment type="caution">
    <text evidence="3">The sequence shown here is derived from an EMBL/GenBank/DDBJ whole genome shotgun (WGS) entry which is preliminary data.</text>
</comment>
<keyword evidence="4" id="KW-1185">Reference proteome</keyword>
<dbReference type="PANTHER" id="PTHR19328">
    <property type="entry name" value="HEDGEHOG-INTERACTING PROTEIN"/>
    <property type="match status" value="1"/>
</dbReference>
<reference evidence="3 4" key="1">
    <citation type="journal article" date="2024" name="Nat. Commun.">
        <title>Phylogenomics reveals the evolutionary origins of lichenization in chlorophyte algae.</title>
        <authorList>
            <person name="Puginier C."/>
            <person name="Libourel C."/>
            <person name="Otte J."/>
            <person name="Skaloud P."/>
            <person name="Haon M."/>
            <person name="Grisel S."/>
            <person name="Petersen M."/>
            <person name="Berrin J.G."/>
            <person name="Delaux P.M."/>
            <person name="Dal Grande F."/>
            <person name="Keller J."/>
        </authorList>
    </citation>
    <scope>NUCLEOTIDE SEQUENCE [LARGE SCALE GENOMIC DNA]</scope>
    <source>
        <strain evidence="3 4">SAG 2043</strain>
    </source>
</reference>
<dbReference type="InterPro" id="IPR054539">
    <property type="entry name" value="Beta-prop_PDH"/>
</dbReference>
<dbReference type="Pfam" id="PF22807">
    <property type="entry name" value="TrAA12"/>
    <property type="match status" value="1"/>
</dbReference>
<dbReference type="Proteomes" id="UP001489004">
    <property type="component" value="Unassembled WGS sequence"/>
</dbReference>
<proteinExistence type="predicted"/>
<protein>
    <recommendedName>
        <fullName evidence="2">Pyrroloquinoline quinone-dependent pyranose dehydrogenase beta-propeller domain-containing protein</fullName>
    </recommendedName>
</protein>
<feature type="signal peptide" evidence="1">
    <location>
        <begin position="1"/>
        <end position="19"/>
    </location>
</feature>
<evidence type="ECO:0000259" key="2">
    <source>
        <dbReference type="Pfam" id="PF22807"/>
    </source>
</evidence>
<dbReference type="Gene3D" id="2.120.10.30">
    <property type="entry name" value="TolB, C-terminal domain"/>
    <property type="match status" value="1"/>
</dbReference>
<dbReference type="InterPro" id="IPR011041">
    <property type="entry name" value="Quinoprot_gluc/sorb_DH_b-prop"/>
</dbReference>
<evidence type="ECO:0000256" key="1">
    <source>
        <dbReference type="SAM" id="SignalP"/>
    </source>
</evidence>
<organism evidence="3 4">
    <name type="scientific">[Myrmecia] bisecta</name>
    <dbReference type="NCBI Taxonomy" id="41462"/>
    <lineage>
        <taxon>Eukaryota</taxon>
        <taxon>Viridiplantae</taxon>
        <taxon>Chlorophyta</taxon>
        <taxon>core chlorophytes</taxon>
        <taxon>Trebouxiophyceae</taxon>
        <taxon>Trebouxiales</taxon>
        <taxon>Trebouxiaceae</taxon>
        <taxon>Myrmecia</taxon>
    </lineage>
</organism>
<gene>
    <name evidence="3" type="ORF">WJX72_004093</name>
</gene>